<accession>A0A6J2C0H2</accession>
<feature type="region of interest" description="Disordered" evidence="2">
    <location>
        <begin position="56"/>
        <end position="76"/>
    </location>
</feature>
<evidence type="ECO:0000313" key="3">
    <source>
        <dbReference type="Proteomes" id="UP000515165"/>
    </source>
</evidence>
<dbReference type="PANTHER" id="PTHR38819">
    <property type="entry name" value="PROLINE-RICH PROTEIN 20A-RELATED"/>
    <property type="match status" value="1"/>
</dbReference>
<dbReference type="InterPro" id="IPR031439">
    <property type="entry name" value="PRR20"/>
</dbReference>
<proteinExistence type="inferred from homology"/>
<dbReference type="Pfam" id="PF15708">
    <property type="entry name" value="PRR20"/>
    <property type="match status" value="1"/>
</dbReference>
<dbReference type="GeneID" id="113916034"/>
<dbReference type="PANTHER" id="PTHR38819:SF1">
    <property type="entry name" value="PROLINE-RICH PROTEIN 20G"/>
    <property type="match status" value="1"/>
</dbReference>
<evidence type="ECO:0000256" key="1">
    <source>
        <dbReference type="ARBA" id="ARBA00005946"/>
    </source>
</evidence>
<sequence>MAESLPTHVHSWELDCSGMESEGSMKADGPVKPCHPLKPFAYVKPIRYETPAFTAHHGERSQGHHGRRSQQAVRSHLRETDLRRDTGLHVRPRRMLRPGLRVDPDHGEEPSHHVEPEARRTPSFPLTETAIVHRDGLQGPRLHTIQPGAGLRELPDASGYWVLMNSPTSSIYPCLGFRPLEGSTLLFTQTPSGTFVYGVPEFFTHIAH</sequence>
<gene>
    <name evidence="4" type="primary">LOC113916034</name>
</gene>
<feature type="region of interest" description="Disordered" evidence="2">
    <location>
        <begin position="98"/>
        <end position="120"/>
    </location>
</feature>
<dbReference type="Proteomes" id="UP000515165">
    <property type="component" value="Chromosome 1"/>
</dbReference>
<evidence type="ECO:0000256" key="2">
    <source>
        <dbReference type="SAM" id="MobiDB-lite"/>
    </source>
</evidence>
<protein>
    <submittedName>
        <fullName evidence="4">Proline-rich protein 20E-like</fullName>
    </submittedName>
</protein>
<dbReference type="AlphaFoldDB" id="A0A6J2C0H2"/>
<reference evidence="4" key="1">
    <citation type="submission" date="2025-08" db="UniProtKB">
        <authorList>
            <consortium name="RefSeq"/>
        </authorList>
    </citation>
    <scope>IDENTIFICATION</scope>
    <source>
        <tissue evidence="4">Blood</tissue>
    </source>
</reference>
<comment type="similarity">
    <text evidence="1">Belongs to the PRR20 family.</text>
</comment>
<dbReference type="RefSeq" id="XP_027437685.2">
    <property type="nucleotide sequence ID" value="XM_027581884.2"/>
</dbReference>
<keyword evidence="3" id="KW-1185">Reference proteome</keyword>
<name>A0A6J2C0H2_ZALCA</name>
<organism evidence="3 4">
    <name type="scientific">Zalophus californianus</name>
    <name type="common">California sealion</name>
    <dbReference type="NCBI Taxonomy" id="9704"/>
    <lineage>
        <taxon>Eukaryota</taxon>
        <taxon>Metazoa</taxon>
        <taxon>Chordata</taxon>
        <taxon>Craniata</taxon>
        <taxon>Vertebrata</taxon>
        <taxon>Euteleostomi</taxon>
        <taxon>Mammalia</taxon>
        <taxon>Eutheria</taxon>
        <taxon>Laurasiatheria</taxon>
        <taxon>Carnivora</taxon>
        <taxon>Caniformia</taxon>
        <taxon>Pinnipedia</taxon>
        <taxon>Otariidae</taxon>
        <taxon>Zalophus</taxon>
    </lineage>
</organism>
<feature type="compositionally biased region" description="Basic and acidic residues" evidence="2">
    <location>
        <begin position="100"/>
        <end position="120"/>
    </location>
</feature>
<dbReference type="KEGG" id="zca:113916034"/>
<evidence type="ECO:0000313" key="4">
    <source>
        <dbReference type="RefSeq" id="XP_027437685.2"/>
    </source>
</evidence>
<dbReference type="OrthoDB" id="9539181at2759"/>